<reference evidence="7 8" key="1">
    <citation type="submission" date="2014-06" db="EMBL/GenBank/DDBJ databases">
        <authorList>
            <person name="Urmite Genomes Urmite Genomes"/>
        </authorList>
    </citation>
    <scope>NUCLEOTIDE SEQUENCE [LARGE SCALE GENOMIC DNA]</scope>
</reference>
<comment type="subcellular location">
    <subcellularLocation>
        <location evidence="5">Cytoplasm</location>
    </subcellularLocation>
</comment>
<comment type="similarity">
    <text evidence="1 5">Belongs to the CoaE family.</text>
</comment>
<dbReference type="eggNOG" id="COG0237">
    <property type="taxonomic scope" value="Bacteria"/>
</dbReference>
<dbReference type="STRING" id="1034943.BN59_02718"/>
<dbReference type="EC" id="2.7.1.24" evidence="5 6"/>
<evidence type="ECO:0000256" key="4">
    <source>
        <dbReference type="ARBA" id="ARBA00022993"/>
    </source>
</evidence>
<dbReference type="CDD" id="cd02022">
    <property type="entry name" value="DPCK"/>
    <property type="match status" value="1"/>
</dbReference>
<evidence type="ECO:0000256" key="1">
    <source>
        <dbReference type="ARBA" id="ARBA00009018"/>
    </source>
</evidence>
<comment type="pathway">
    <text evidence="5">Cofactor biosynthesis; coenzyme A biosynthesis; CoA from (R)-pantothenate: step 5/5.</text>
</comment>
<keyword evidence="5 7" id="KW-0418">Kinase</keyword>
<protein>
    <recommendedName>
        <fullName evidence="5 6">Dephospho-CoA kinase</fullName>
        <ecNumber evidence="5 6">2.7.1.24</ecNumber>
    </recommendedName>
    <alternativeName>
        <fullName evidence="5">Dephosphocoenzyme A kinase</fullName>
    </alternativeName>
</protein>
<keyword evidence="4 5" id="KW-0173">Coenzyme A biosynthesis</keyword>
<name>A0A078L382_9GAMM</name>
<dbReference type="Pfam" id="PF01121">
    <property type="entry name" value="CoaE"/>
    <property type="match status" value="1"/>
</dbReference>
<gene>
    <name evidence="5 7" type="primary">coaE</name>
    <name evidence="7" type="ORF">BN59_02718</name>
</gene>
<keyword evidence="2 5" id="KW-0547">Nucleotide-binding</keyword>
<dbReference type="GO" id="GO:0004140">
    <property type="term" value="F:dephospho-CoA kinase activity"/>
    <property type="evidence" value="ECO:0007669"/>
    <property type="project" value="UniProtKB-UniRule"/>
</dbReference>
<organism evidence="7 8">
    <name type="scientific">Legionella massiliensis</name>
    <dbReference type="NCBI Taxonomy" id="1034943"/>
    <lineage>
        <taxon>Bacteria</taxon>
        <taxon>Pseudomonadati</taxon>
        <taxon>Pseudomonadota</taxon>
        <taxon>Gammaproteobacteria</taxon>
        <taxon>Legionellales</taxon>
        <taxon>Legionellaceae</taxon>
        <taxon>Legionella</taxon>
    </lineage>
</organism>
<comment type="catalytic activity">
    <reaction evidence="5">
        <text>3'-dephospho-CoA + ATP = ADP + CoA + H(+)</text>
        <dbReference type="Rhea" id="RHEA:18245"/>
        <dbReference type="ChEBI" id="CHEBI:15378"/>
        <dbReference type="ChEBI" id="CHEBI:30616"/>
        <dbReference type="ChEBI" id="CHEBI:57287"/>
        <dbReference type="ChEBI" id="CHEBI:57328"/>
        <dbReference type="ChEBI" id="CHEBI:456216"/>
        <dbReference type="EC" id="2.7.1.24"/>
    </reaction>
</comment>
<dbReference type="UniPathway" id="UPA00241">
    <property type="reaction ID" value="UER00356"/>
</dbReference>
<dbReference type="Proteomes" id="UP000044071">
    <property type="component" value="Unassembled WGS sequence"/>
</dbReference>
<feature type="binding site" evidence="5">
    <location>
        <begin position="11"/>
        <end position="16"/>
    </location>
    <ligand>
        <name>ATP</name>
        <dbReference type="ChEBI" id="CHEBI:30616"/>
    </ligand>
</feature>
<dbReference type="GO" id="GO:0005524">
    <property type="term" value="F:ATP binding"/>
    <property type="evidence" value="ECO:0007669"/>
    <property type="project" value="UniProtKB-UniRule"/>
</dbReference>
<keyword evidence="5" id="KW-0963">Cytoplasm</keyword>
<dbReference type="Gene3D" id="3.40.50.300">
    <property type="entry name" value="P-loop containing nucleotide triphosphate hydrolases"/>
    <property type="match status" value="1"/>
</dbReference>
<evidence type="ECO:0000256" key="5">
    <source>
        <dbReference type="HAMAP-Rule" id="MF_00376"/>
    </source>
</evidence>
<dbReference type="OrthoDB" id="9812943at2"/>
<evidence type="ECO:0000256" key="2">
    <source>
        <dbReference type="ARBA" id="ARBA00022741"/>
    </source>
</evidence>
<dbReference type="HAMAP" id="MF_00376">
    <property type="entry name" value="Dephospho_CoA_kinase"/>
    <property type="match status" value="1"/>
</dbReference>
<evidence type="ECO:0000313" key="7">
    <source>
        <dbReference type="EMBL" id="CDZ78408.1"/>
    </source>
</evidence>
<dbReference type="RefSeq" id="WP_043874904.1">
    <property type="nucleotide sequence ID" value="NZ_CCVW01000003.1"/>
</dbReference>
<dbReference type="PANTHER" id="PTHR10695:SF46">
    <property type="entry name" value="BIFUNCTIONAL COENZYME A SYNTHASE-RELATED"/>
    <property type="match status" value="1"/>
</dbReference>
<evidence type="ECO:0000313" key="8">
    <source>
        <dbReference type="Proteomes" id="UP000044071"/>
    </source>
</evidence>
<evidence type="ECO:0000256" key="3">
    <source>
        <dbReference type="ARBA" id="ARBA00022840"/>
    </source>
</evidence>
<dbReference type="GO" id="GO:0005737">
    <property type="term" value="C:cytoplasm"/>
    <property type="evidence" value="ECO:0007669"/>
    <property type="project" value="UniProtKB-SubCell"/>
</dbReference>
<comment type="function">
    <text evidence="5">Catalyzes the phosphorylation of the 3'-hydroxyl group of dephosphocoenzyme A to form coenzyme A.</text>
</comment>
<keyword evidence="3 5" id="KW-0067">ATP-binding</keyword>
<dbReference type="PROSITE" id="PS51219">
    <property type="entry name" value="DPCK"/>
    <property type="match status" value="1"/>
</dbReference>
<accession>A0A078L382</accession>
<keyword evidence="8" id="KW-1185">Reference proteome</keyword>
<dbReference type="AlphaFoldDB" id="A0A078L382"/>
<proteinExistence type="inferred from homology"/>
<dbReference type="NCBIfam" id="TIGR00152">
    <property type="entry name" value="dephospho-CoA kinase"/>
    <property type="match status" value="1"/>
</dbReference>
<sequence length="200" mass="22363">MFCIGLTGTIASGKSTVSHLFQEQGVVVISADEAARALTAINQPALNAIAKHFSQAVISPSGELNRAALREIIFRKPQERIWLEQLLHPLIRQYMKDKVVTSVGPYALIEIPLLNSRSDYPYLDRVLLVLANREQQIERVMQRDNCSRTQAESILAVQSNEEAKKKLADDIILNDSTLDDLAKKIEILHGQYLQLASQKS</sequence>
<dbReference type="GO" id="GO:0015937">
    <property type="term" value="P:coenzyme A biosynthetic process"/>
    <property type="evidence" value="ECO:0007669"/>
    <property type="project" value="UniProtKB-UniRule"/>
</dbReference>
<dbReference type="InterPro" id="IPR001977">
    <property type="entry name" value="Depp_CoAkinase"/>
</dbReference>
<dbReference type="InterPro" id="IPR027417">
    <property type="entry name" value="P-loop_NTPase"/>
</dbReference>
<dbReference type="PANTHER" id="PTHR10695">
    <property type="entry name" value="DEPHOSPHO-COA KINASE-RELATED"/>
    <property type="match status" value="1"/>
</dbReference>
<evidence type="ECO:0000256" key="6">
    <source>
        <dbReference type="NCBIfam" id="TIGR00152"/>
    </source>
</evidence>
<dbReference type="EMBL" id="CCSB01000003">
    <property type="protein sequence ID" value="CDZ78408.1"/>
    <property type="molecule type" value="Genomic_DNA"/>
</dbReference>
<keyword evidence="5" id="KW-0808">Transferase</keyword>
<dbReference type="SUPFAM" id="SSF52540">
    <property type="entry name" value="P-loop containing nucleoside triphosphate hydrolases"/>
    <property type="match status" value="1"/>
</dbReference>